<dbReference type="Gene3D" id="3.40.50.620">
    <property type="entry name" value="HUPs"/>
    <property type="match status" value="1"/>
</dbReference>
<dbReference type="PANTHER" id="PTHR42780:SF1">
    <property type="entry name" value="ISOLEUCINE--TRNA LIGASE, CYTOPLASMIC"/>
    <property type="match status" value="1"/>
</dbReference>
<evidence type="ECO:0000256" key="7">
    <source>
        <dbReference type="ARBA" id="ARBA00032665"/>
    </source>
</evidence>
<evidence type="ECO:0000256" key="6">
    <source>
        <dbReference type="ARBA" id="ARBA00023146"/>
    </source>
</evidence>
<dbReference type="FunFam" id="3.40.50.620:FF:000133">
    <property type="entry name" value="Isoleucyl-tRNA synthetase, cytoplasmic"/>
    <property type="match status" value="1"/>
</dbReference>
<dbReference type="EMBL" id="AZGY01000017">
    <property type="protein sequence ID" value="KZZ91823.1"/>
    <property type="molecule type" value="Genomic_DNA"/>
</dbReference>
<evidence type="ECO:0000256" key="5">
    <source>
        <dbReference type="ARBA" id="ARBA00022917"/>
    </source>
</evidence>
<keyword evidence="4" id="KW-0067">ATP-binding</keyword>
<comment type="catalytic activity">
    <reaction evidence="8">
        <text>tRNA(Ile) + L-isoleucine + ATP = L-isoleucyl-tRNA(Ile) + AMP + diphosphate</text>
        <dbReference type="Rhea" id="RHEA:11060"/>
        <dbReference type="Rhea" id="RHEA-COMP:9666"/>
        <dbReference type="Rhea" id="RHEA-COMP:9695"/>
        <dbReference type="ChEBI" id="CHEBI:30616"/>
        <dbReference type="ChEBI" id="CHEBI:33019"/>
        <dbReference type="ChEBI" id="CHEBI:58045"/>
        <dbReference type="ChEBI" id="CHEBI:78442"/>
        <dbReference type="ChEBI" id="CHEBI:78528"/>
        <dbReference type="ChEBI" id="CHEBI:456215"/>
        <dbReference type="EC" id="6.1.1.5"/>
    </reaction>
</comment>
<evidence type="ECO:0000256" key="3">
    <source>
        <dbReference type="ARBA" id="ARBA00022741"/>
    </source>
</evidence>
<dbReference type="PANTHER" id="PTHR42780">
    <property type="entry name" value="SOLEUCYL-TRNA SYNTHETASE"/>
    <property type="match status" value="1"/>
</dbReference>
<dbReference type="InterPro" id="IPR023586">
    <property type="entry name" value="Ile-tRNA-ligase_type2"/>
</dbReference>
<dbReference type="Pfam" id="PF00133">
    <property type="entry name" value="tRNA-synt_1"/>
    <property type="match status" value="1"/>
</dbReference>
<feature type="domain" description="Methionyl/Valyl/Leucyl/Isoleucyl-tRNA synthetase anticodon-binding" evidence="10">
    <location>
        <begin position="417"/>
        <end position="566"/>
    </location>
</feature>
<proteinExistence type="predicted"/>
<sequence length="801" mass="90434">MIGWKYKPVYECFTEKYPDCFQVIGADYVEAGEGTGLVHQAPAFGQEDFEAATAAGFISKERLPPCPVDDKGCFTHEVSKFEGQHVKIADKAIIKDLKTTGRLLVKTQITHTDKFCPRSQTQLIRKAVSAWFIKVTNSTPEMLRNLEGTTWVPQSVKDKRFANWVSNARDWNVSRNRYWGTPIPLWVSEDYGEVICVGSREELRRLSGFDGPLDDIHRDKIDNITIPSQRGKGLLRRVDEIFDCWFESGSMPYASNHYPCQNKDQFHQGLFPADFIAEGLDQTRGWFYTLTVLGNKLFGVSPFRNCIVNGLVLAEDGKKMSKSLKNYPDPTHVLDHYGSDALRLYLINSPVVRAESLRFNESGVKGIVGRVLLPLWNSYRFFSEQALLFKDACGGLDFVASAARARRGVVDNVMDRWALADCQSLLSYMSQEMSVVPRLLQGIDNLTNWYIRFNRKRLKGTAGLGTEDTTAALNTLFQVLFTVVRAMAPFAPFITEHIYCLLKPYLGDCVDGVKNTSSVHFLPFPTVQEELMDTVIERKVAAMQTVIKLARVARERRSVSLKTPLKSLVVIGDAQLMSDIAALQSYITEELNVNEVILTSDAGTYNIRLEAKVDWPNLGKRLKTDVQVVREALPGLTQEELRRYQREKRITVDGIHLEGNDLSIVRVMPTDDADADADKGPSWEPSFDDYVVVLLDCASYPELEYDGMARDLITRFQKLRKKAKLVPLDHVRMQYAVVSNPEGVDMDALVSARRHLYISALRGQPEQLLSEDVQGTDHESLLIEEDEFLGALSLRLRLSQV</sequence>
<protein>
    <recommendedName>
        <fullName evidence="1">isoleucine--tRNA ligase</fullName>
        <ecNumber evidence="1">6.1.1.5</ecNumber>
    </recommendedName>
    <alternativeName>
        <fullName evidence="7">Isoleucyl-tRNA synthetase</fullName>
    </alternativeName>
</protein>
<dbReference type="Proteomes" id="UP000078544">
    <property type="component" value="Unassembled WGS sequence"/>
</dbReference>
<dbReference type="Pfam" id="PF08264">
    <property type="entry name" value="Anticodon_1"/>
    <property type="match status" value="1"/>
</dbReference>
<dbReference type="GO" id="GO:0005524">
    <property type="term" value="F:ATP binding"/>
    <property type="evidence" value="ECO:0007669"/>
    <property type="project" value="UniProtKB-KW"/>
</dbReference>
<dbReference type="STRING" id="1081109.A0A162IDF2"/>
<evidence type="ECO:0000313" key="11">
    <source>
        <dbReference type="EMBL" id="KZZ91823.1"/>
    </source>
</evidence>
<name>A0A162IDF2_9HYPO</name>
<feature type="domain" description="Aminoacyl-tRNA synthetase class Ia" evidence="9">
    <location>
        <begin position="115"/>
        <end position="357"/>
    </location>
</feature>
<dbReference type="CDD" id="cd07961">
    <property type="entry name" value="Anticodon_Ia_Ile_ABEc"/>
    <property type="match status" value="1"/>
</dbReference>
<keyword evidence="5" id="KW-0648">Protein biosynthesis</keyword>
<keyword evidence="6 11" id="KW-0030">Aminoacyl-tRNA synthetase</keyword>
<dbReference type="SUPFAM" id="SSF52374">
    <property type="entry name" value="Nucleotidylyl transferase"/>
    <property type="match status" value="1"/>
</dbReference>
<evidence type="ECO:0000256" key="1">
    <source>
        <dbReference type="ARBA" id="ARBA00013165"/>
    </source>
</evidence>
<dbReference type="CDD" id="cd00818">
    <property type="entry name" value="IleRS_core"/>
    <property type="match status" value="1"/>
</dbReference>
<keyword evidence="12" id="KW-1185">Reference proteome</keyword>
<dbReference type="InterPro" id="IPR014729">
    <property type="entry name" value="Rossmann-like_a/b/a_fold"/>
</dbReference>
<dbReference type="InterPro" id="IPR009080">
    <property type="entry name" value="tRNAsynth_Ia_anticodon-bd"/>
</dbReference>
<dbReference type="InterPro" id="IPR033709">
    <property type="entry name" value="Anticodon_Ile_ABEc"/>
</dbReference>
<dbReference type="InterPro" id="IPR009008">
    <property type="entry name" value="Val/Leu/Ile-tRNA-synth_edit"/>
</dbReference>
<keyword evidence="2" id="KW-0436">Ligase</keyword>
<dbReference type="GO" id="GO:0004822">
    <property type="term" value="F:isoleucine-tRNA ligase activity"/>
    <property type="evidence" value="ECO:0007669"/>
    <property type="project" value="UniProtKB-EC"/>
</dbReference>
<dbReference type="SUPFAM" id="SSF47323">
    <property type="entry name" value="Anticodon-binding domain of a subclass of class I aminoacyl-tRNA synthetases"/>
    <property type="match status" value="1"/>
</dbReference>
<keyword evidence="3" id="KW-0547">Nucleotide-binding</keyword>
<comment type="caution">
    <text evidence="11">The sequence shown here is derived from an EMBL/GenBank/DDBJ whole genome shotgun (WGS) entry which is preliminary data.</text>
</comment>
<dbReference type="Pfam" id="PF19302">
    <property type="entry name" value="DUF5915"/>
    <property type="match status" value="1"/>
</dbReference>
<reference evidence="11 12" key="1">
    <citation type="journal article" date="2016" name="Genome Biol. Evol.">
        <title>Divergent and convergent evolution of fungal pathogenicity.</title>
        <authorList>
            <person name="Shang Y."/>
            <person name="Xiao G."/>
            <person name="Zheng P."/>
            <person name="Cen K."/>
            <person name="Zhan S."/>
            <person name="Wang C."/>
        </authorList>
    </citation>
    <scope>NUCLEOTIDE SEQUENCE [LARGE SCALE GENOMIC DNA]</scope>
    <source>
        <strain evidence="11 12">RCEF 2490</strain>
    </source>
</reference>
<dbReference type="PRINTS" id="PR00984">
    <property type="entry name" value="TRNASYNTHILE"/>
</dbReference>
<evidence type="ECO:0000256" key="2">
    <source>
        <dbReference type="ARBA" id="ARBA00022598"/>
    </source>
</evidence>
<dbReference type="OrthoDB" id="1706657at2759"/>
<gene>
    <name evidence="11" type="ORF">AAL_06577</name>
</gene>
<dbReference type="SUPFAM" id="SSF50677">
    <property type="entry name" value="ValRS/IleRS/LeuRS editing domain"/>
    <property type="match status" value="1"/>
</dbReference>
<evidence type="ECO:0000313" key="12">
    <source>
        <dbReference type="Proteomes" id="UP000078544"/>
    </source>
</evidence>
<evidence type="ECO:0000259" key="9">
    <source>
        <dbReference type="Pfam" id="PF00133"/>
    </source>
</evidence>
<dbReference type="InterPro" id="IPR002301">
    <property type="entry name" value="Ile-tRNA-ligase"/>
</dbReference>
<dbReference type="GO" id="GO:0000049">
    <property type="term" value="F:tRNA binding"/>
    <property type="evidence" value="ECO:0007669"/>
    <property type="project" value="InterPro"/>
</dbReference>
<dbReference type="GO" id="GO:0002161">
    <property type="term" value="F:aminoacyl-tRNA deacylase activity"/>
    <property type="evidence" value="ECO:0007669"/>
    <property type="project" value="InterPro"/>
</dbReference>
<dbReference type="InterPro" id="IPR002300">
    <property type="entry name" value="aa-tRNA-synth_Ia"/>
</dbReference>
<dbReference type="InterPro" id="IPR013155">
    <property type="entry name" value="M/V/L/I-tRNA-synth_anticd-bd"/>
</dbReference>
<organism evidence="11 12">
    <name type="scientific">Moelleriella libera RCEF 2490</name>
    <dbReference type="NCBI Taxonomy" id="1081109"/>
    <lineage>
        <taxon>Eukaryota</taxon>
        <taxon>Fungi</taxon>
        <taxon>Dikarya</taxon>
        <taxon>Ascomycota</taxon>
        <taxon>Pezizomycotina</taxon>
        <taxon>Sordariomycetes</taxon>
        <taxon>Hypocreomycetidae</taxon>
        <taxon>Hypocreales</taxon>
        <taxon>Clavicipitaceae</taxon>
        <taxon>Moelleriella</taxon>
    </lineage>
</organism>
<dbReference type="EC" id="6.1.1.5" evidence="1"/>
<accession>A0A162IDF2</accession>
<evidence type="ECO:0000256" key="8">
    <source>
        <dbReference type="ARBA" id="ARBA00048359"/>
    </source>
</evidence>
<dbReference type="AlphaFoldDB" id="A0A162IDF2"/>
<dbReference type="GO" id="GO:0006428">
    <property type="term" value="P:isoleucyl-tRNA aminoacylation"/>
    <property type="evidence" value="ECO:0007669"/>
    <property type="project" value="InterPro"/>
</dbReference>
<dbReference type="Gene3D" id="1.10.730.10">
    <property type="entry name" value="Isoleucyl-tRNA Synthetase, Domain 1"/>
    <property type="match status" value="1"/>
</dbReference>
<evidence type="ECO:0000259" key="10">
    <source>
        <dbReference type="Pfam" id="PF08264"/>
    </source>
</evidence>
<evidence type="ECO:0000256" key="4">
    <source>
        <dbReference type="ARBA" id="ARBA00022840"/>
    </source>
</evidence>